<dbReference type="RefSeq" id="WP_045779831.1">
    <property type="nucleotide sequence ID" value="NZ_LAJX01000158.1"/>
</dbReference>
<reference evidence="2 3" key="2">
    <citation type="journal article" date="2016" name="Microb. Ecol.">
        <title>Genome Characteristics of a Novel Type I Methanotroph (Sn10-6) Isolated from a Flooded Indian Rice Field.</title>
        <authorList>
            <person name="Rahalkar M.C."/>
            <person name="Pandit P.S."/>
            <person name="Dhakephalkar P.K."/>
            <person name="Pore S."/>
            <person name="Arora P."/>
            <person name="Kapse N."/>
        </authorList>
    </citation>
    <scope>NUCLEOTIDE SEQUENCE [LARGE SCALE GENOMIC DNA]</scope>
    <source>
        <strain evidence="2 3">Sn10-6</strain>
    </source>
</reference>
<name>A0A0F3IH60_9GAMM</name>
<accession>A0A0F3IH60</accession>
<feature type="chain" id="PRO_5002462527" evidence="1">
    <location>
        <begin position="33"/>
        <end position="270"/>
    </location>
</feature>
<protein>
    <submittedName>
        <fullName evidence="2">Uncharacterized protein</fullName>
    </submittedName>
</protein>
<proteinExistence type="predicted"/>
<dbReference type="EMBL" id="LAJX01000158">
    <property type="protein sequence ID" value="KJV05883.1"/>
    <property type="molecule type" value="Genomic_DNA"/>
</dbReference>
<evidence type="ECO:0000313" key="2">
    <source>
        <dbReference type="EMBL" id="KJV05883.1"/>
    </source>
</evidence>
<evidence type="ECO:0000256" key="1">
    <source>
        <dbReference type="SAM" id="SignalP"/>
    </source>
</evidence>
<dbReference type="Proteomes" id="UP000033684">
    <property type="component" value="Unassembled WGS sequence"/>
</dbReference>
<organism evidence="2 3">
    <name type="scientific">Methylocucumis oryzae</name>
    <dbReference type="NCBI Taxonomy" id="1632867"/>
    <lineage>
        <taxon>Bacteria</taxon>
        <taxon>Pseudomonadati</taxon>
        <taxon>Pseudomonadota</taxon>
        <taxon>Gammaproteobacteria</taxon>
        <taxon>Methylococcales</taxon>
        <taxon>Methylococcaceae</taxon>
        <taxon>Methylocucumis</taxon>
    </lineage>
</organism>
<reference evidence="3" key="1">
    <citation type="submission" date="2015-03" db="EMBL/GenBank/DDBJ databases">
        <title>Draft genome sequence of a novel methanotroph (Sn10-6) isolated from flooded ricefield rhizosphere in India.</title>
        <authorList>
            <person name="Pandit P.S."/>
            <person name="Pore S.D."/>
            <person name="Arora P."/>
            <person name="Kapse N.G."/>
            <person name="Dhakephalkar P.K."/>
            <person name="Rahalkar M.C."/>
        </authorList>
    </citation>
    <scope>NUCLEOTIDE SEQUENCE [LARGE SCALE GENOMIC DNA]</scope>
    <source>
        <strain evidence="3">Sn10-6</strain>
    </source>
</reference>
<evidence type="ECO:0000313" key="3">
    <source>
        <dbReference type="Proteomes" id="UP000033684"/>
    </source>
</evidence>
<gene>
    <name evidence="2" type="ORF">VZ94_14875</name>
</gene>
<sequence>MHRFINHLLNQTTVLTLLSGAIALTVSPLAHSGVTAAGTATLVYNKSNWSTVATTALNPAPAKIAYTDIHATPTGVVNDAANTNGQRWMMLQNVANQTVSSFPYPSAWQIPVASNVPITTAATYSFAMPVNCYTSSCSGWGTGYTVTTYDSVSNPGGWIGLGGSLKVSSDFNEPGGTVWWGKLALKQDTGTGLWWIYDQLNGSTVFQLVSPVVTTKTCSGIQRINITASYKFGNSDWGLFFDGYATPGTNPNTGKLDLNKTLGTFSLIPC</sequence>
<keyword evidence="1" id="KW-0732">Signal</keyword>
<feature type="signal peptide" evidence="1">
    <location>
        <begin position="1"/>
        <end position="32"/>
    </location>
</feature>
<comment type="caution">
    <text evidence="2">The sequence shown here is derived from an EMBL/GenBank/DDBJ whole genome shotgun (WGS) entry which is preliminary data.</text>
</comment>
<keyword evidence="3" id="KW-1185">Reference proteome</keyword>
<dbReference type="AlphaFoldDB" id="A0A0F3IH60"/>